<feature type="domain" description="HTH La-type RNA-binding" evidence="7">
    <location>
        <begin position="71"/>
        <end position="162"/>
    </location>
</feature>
<dbReference type="InterPro" id="IPR014886">
    <property type="entry name" value="La_xRRM"/>
</dbReference>
<evidence type="ECO:0000259" key="7">
    <source>
        <dbReference type="PROSITE" id="PS50961"/>
    </source>
</evidence>
<comment type="caution">
    <text evidence="8">The sequence shown here is derived from an EMBL/GenBank/DDBJ whole genome shotgun (WGS) entry which is preliminary data.</text>
</comment>
<feature type="domain" description="RRM" evidence="6">
    <location>
        <begin position="173"/>
        <end position="256"/>
    </location>
</feature>
<dbReference type="InterPro" id="IPR000504">
    <property type="entry name" value="RRM_dom"/>
</dbReference>
<dbReference type="GO" id="GO:0005634">
    <property type="term" value="C:nucleus"/>
    <property type="evidence" value="ECO:0007669"/>
    <property type="project" value="UniProtKB-SubCell"/>
</dbReference>
<dbReference type="EMBL" id="CAJVPQ010002632">
    <property type="protein sequence ID" value="CAG8603584.1"/>
    <property type="molecule type" value="Genomic_DNA"/>
</dbReference>
<dbReference type="PRINTS" id="PR00302">
    <property type="entry name" value="LUPUSLA"/>
</dbReference>
<reference evidence="8" key="1">
    <citation type="submission" date="2021-06" db="EMBL/GenBank/DDBJ databases">
        <authorList>
            <person name="Kallberg Y."/>
            <person name="Tangrot J."/>
            <person name="Rosling A."/>
        </authorList>
    </citation>
    <scope>NUCLEOTIDE SEQUENCE</scope>
    <source>
        <strain evidence="8">UK204</strain>
    </source>
</reference>
<dbReference type="AlphaFoldDB" id="A0A9N9CHC1"/>
<dbReference type="Pfam" id="PF05383">
    <property type="entry name" value="La"/>
    <property type="match status" value="1"/>
</dbReference>
<accession>A0A9N9CHC1</accession>
<evidence type="ECO:0000256" key="5">
    <source>
        <dbReference type="SAM" id="MobiDB-lite"/>
    </source>
</evidence>
<feature type="compositionally biased region" description="Basic and acidic residues" evidence="5">
    <location>
        <begin position="376"/>
        <end position="388"/>
    </location>
</feature>
<dbReference type="InterPro" id="IPR036390">
    <property type="entry name" value="WH_DNA-bd_sf"/>
</dbReference>
<dbReference type="Gene3D" id="3.30.70.330">
    <property type="match status" value="2"/>
</dbReference>
<dbReference type="PROSITE" id="PS50102">
    <property type="entry name" value="RRM"/>
    <property type="match status" value="1"/>
</dbReference>
<dbReference type="GO" id="GO:0003729">
    <property type="term" value="F:mRNA binding"/>
    <property type="evidence" value="ECO:0007669"/>
    <property type="project" value="TreeGrafter"/>
</dbReference>
<evidence type="ECO:0000313" key="9">
    <source>
        <dbReference type="Proteomes" id="UP000789570"/>
    </source>
</evidence>
<name>A0A9N9CHC1_9GLOM</name>
<feature type="compositionally biased region" description="Low complexity" evidence="5">
    <location>
        <begin position="1"/>
        <end position="18"/>
    </location>
</feature>
<dbReference type="GO" id="GO:1990904">
    <property type="term" value="C:ribonucleoprotein complex"/>
    <property type="evidence" value="ECO:0007669"/>
    <property type="project" value="InterPro"/>
</dbReference>
<evidence type="ECO:0000259" key="6">
    <source>
        <dbReference type="PROSITE" id="PS50102"/>
    </source>
</evidence>
<keyword evidence="2 4" id="KW-0694">RNA-binding</keyword>
<dbReference type="SUPFAM" id="SSF54928">
    <property type="entry name" value="RNA-binding domain, RBD"/>
    <property type="match status" value="1"/>
</dbReference>
<feature type="region of interest" description="Disordered" evidence="5">
    <location>
        <begin position="1"/>
        <end position="24"/>
    </location>
</feature>
<dbReference type="SMART" id="SM00715">
    <property type="entry name" value="LA"/>
    <property type="match status" value="1"/>
</dbReference>
<dbReference type="GO" id="GO:0006396">
    <property type="term" value="P:RNA processing"/>
    <property type="evidence" value="ECO:0007669"/>
    <property type="project" value="InterPro"/>
</dbReference>
<proteinExistence type="predicted"/>
<dbReference type="InterPro" id="IPR035979">
    <property type="entry name" value="RBD_domain_sf"/>
</dbReference>
<feature type="region of interest" description="Disordered" evidence="5">
    <location>
        <begin position="372"/>
        <end position="424"/>
    </location>
</feature>
<dbReference type="InterPro" id="IPR006630">
    <property type="entry name" value="La_HTH"/>
</dbReference>
<keyword evidence="9" id="KW-1185">Reference proteome</keyword>
<dbReference type="Proteomes" id="UP000789570">
    <property type="component" value="Unassembled WGS sequence"/>
</dbReference>
<dbReference type="SUPFAM" id="SSF46785">
    <property type="entry name" value="Winged helix' DNA-binding domain"/>
    <property type="match status" value="1"/>
</dbReference>
<dbReference type="InterPro" id="IPR036388">
    <property type="entry name" value="WH-like_DNA-bd_sf"/>
</dbReference>
<evidence type="ECO:0000256" key="4">
    <source>
        <dbReference type="PROSITE-ProRule" id="PRU00332"/>
    </source>
</evidence>
<dbReference type="InterPro" id="IPR045180">
    <property type="entry name" value="La_dom_prot"/>
</dbReference>
<organism evidence="8 9">
    <name type="scientific">Funneliformis caledonium</name>
    <dbReference type="NCBI Taxonomy" id="1117310"/>
    <lineage>
        <taxon>Eukaryota</taxon>
        <taxon>Fungi</taxon>
        <taxon>Fungi incertae sedis</taxon>
        <taxon>Mucoromycota</taxon>
        <taxon>Glomeromycotina</taxon>
        <taxon>Glomeromycetes</taxon>
        <taxon>Glomerales</taxon>
        <taxon>Glomeraceae</taxon>
        <taxon>Funneliformis</taxon>
    </lineage>
</organism>
<feature type="compositionally biased region" description="Basic and acidic residues" evidence="5">
    <location>
        <begin position="411"/>
        <end position="424"/>
    </location>
</feature>
<evidence type="ECO:0000256" key="2">
    <source>
        <dbReference type="ARBA" id="ARBA00022884"/>
    </source>
</evidence>
<evidence type="ECO:0000256" key="1">
    <source>
        <dbReference type="ARBA" id="ARBA00004123"/>
    </source>
</evidence>
<dbReference type="OrthoDB" id="439993at2759"/>
<sequence>MTSSTSSQEQISEQTQISNTPTEKTASLALSDAIKIENDITPAEPSSSVPDTVIKVEKEAIDPEIKLERTPDQIEEEKKKILRQVEYYFSDMNLPKDRFLNEVRSKNPEGWIPLKMICKFKKMQVYKDYNLIVETLRGSPNLLEVDEKGEHVRRKTPVMIDIPQHIKETTIWRSIYVKGFNKEDIDSNYEKEVASFFSQFSKVEKSFARKKDDGTYKDSFFVEFVSHEEAKRVSEMDLTYKDAKLNMMMKFDYCEMKCIEKGLDPNTMRLQKPTVKKEKRPYKKSPSGCLLHFEGAGPNSTYSTIRTQMHNDFGEVKFVQYDPQTLSGVIQFVQPIAHKVIESPSFENLRFDNVQPKLRVLKDDEEKEYYRKKKSDKLERIKQEHSPSEDSPTVSGVKRKSNEANSPELPEEVRPKSPKLEPVE</sequence>
<gene>
    <name evidence="8" type="ORF">FCALED_LOCUS8709</name>
</gene>
<dbReference type="PROSITE" id="PS50961">
    <property type="entry name" value="HTH_LA"/>
    <property type="match status" value="1"/>
</dbReference>
<dbReference type="PANTHER" id="PTHR22792:SF140">
    <property type="entry name" value="ACHILLES, ISOFORM A"/>
    <property type="match status" value="1"/>
</dbReference>
<evidence type="ECO:0000256" key="3">
    <source>
        <dbReference type="ARBA" id="ARBA00023242"/>
    </source>
</evidence>
<dbReference type="Pfam" id="PF08777">
    <property type="entry name" value="RRM_3"/>
    <property type="match status" value="1"/>
</dbReference>
<comment type="subcellular location">
    <subcellularLocation>
        <location evidence="1">Nucleus</location>
    </subcellularLocation>
</comment>
<dbReference type="PANTHER" id="PTHR22792">
    <property type="entry name" value="LUPUS LA PROTEIN-RELATED"/>
    <property type="match status" value="1"/>
</dbReference>
<keyword evidence="3" id="KW-0539">Nucleus</keyword>
<evidence type="ECO:0000313" key="8">
    <source>
        <dbReference type="EMBL" id="CAG8603584.1"/>
    </source>
</evidence>
<dbReference type="Gene3D" id="1.10.10.10">
    <property type="entry name" value="Winged helix-like DNA-binding domain superfamily/Winged helix DNA-binding domain"/>
    <property type="match status" value="1"/>
</dbReference>
<dbReference type="InterPro" id="IPR002344">
    <property type="entry name" value="Lupus_La"/>
</dbReference>
<protein>
    <submittedName>
        <fullName evidence="8">8818_t:CDS:1</fullName>
    </submittedName>
</protein>
<dbReference type="InterPro" id="IPR012677">
    <property type="entry name" value="Nucleotide-bd_a/b_plait_sf"/>
</dbReference>